<comment type="similarity">
    <text evidence="5">Belongs to the CFAP53 family.</text>
</comment>
<keyword evidence="2 7" id="KW-0175">Coiled coil</keyword>
<feature type="domain" description="Trichohyalin-plectin-homology" evidence="8">
    <location>
        <begin position="157"/>
        <end position="491"/>
    </location>
</feature>
<evidence type="ECO:0000256" key="7">
    <source>
        <dbReference type="SAM" id="Coils"/>
    </source>
</evidence>
<comment type="caution">
    <text evidence="9">The sequence shown here is derived from an EMBL/GenBank/DDBJ whole genome shotgun (WGS) entry which is preliminary data.</text>
</comment>
<evidence type="ECO:0000256" key="3">
    <source>
        <dbReference type="ARBA" id="ARBA00023069"/>
    </source>
</evidence>
<evidence type="ECO:0000256" key="5">
    <source>
        <dbReference type="ARBA" id="ARBA00033747"/>
    </source>
</evidence>
<dbReference type="GO" id="GO:0005929">
    <property type="term" value="C:cilium"/>
    <property type="evidence" value="ECO:0007669"/>
    <property type="project" value="UniProtKB-SubCell"/>
</dbReference>
<evidence type="ECO:0000256" key="2">
    <source>
        <dbReference type="ARBA" id="ARBA00023054"/>
    </source>
</evidence>
<keyword evidence="4" id="KW-0966">Cell projection</keyword>
<keyword evidence="3" id="KW-0969">Cilium</keyword>
<evidence type="ECO:0000256" key="6">
    <source>
        <dbReference type="ARBA" id="ARBA00033773"/>
    </source>
</evidence>
<protein>
    <recommendedName>
        <fullName evidence="6">Cilia- and flagella-associated protein 53</fullName>
    </recommendedName>
</protein>
<feature type="coiled-coil region" evidence="7">
    <location>
        <begin position="401"/>
        <end position="480"/>
    </location>
</feature>
<sequence length="524" mass="62433">MSSTARCYEKFRGPAPTSVALLEKKLTANYSKIWEGERQREDERHFRELDVQSARMFHFRNLWEEEALERMIEKETMRRFLRVKQEQAGDVARKKDKLEEVLKKEQTLLFAEQQEKAESARKEHQKLLIERAKKLEEERRLACEELARRKYEQQFLESCDPLRGEISKRRAIEIAQDRLVQLEMQRRLKLLNKKEEDYIDKILSLEPSKFSNNEGQKVEENKKNAQFLAQQIREKELTSLEEKELRRKDWEAAEEFRRQLKEEAEARLAKKLEQTLNIRKDLDNCLEAKRERQKQEADKVKAFEDLLVQQTKAQEQKVTAGKKEEKTIARKEALQYLDYVNRSRAAEVQFQKELEKIVDGQIQSEISRAAEKRARESAARKSLMEQAAGVRREQMECKAQIRIQEKLARQLEATNLKLIQEQVRMENEHQLVERRKRIATYRQALESQISHQQEECNKAIEELAREREEGQRKEEEIRRKIYEVVHSKIPETNLHPWRKLLFTKQSGVLEQSGKDMFAPHNTSH</sequence>
<dbReference type="InterPro" id="IPR043597">
    <property type="entry name" value="TPH_dom"/>
</dbReference>
<feature type="coiled-coil region" evidence="7">
    <location>
        <begin position="95"/>
        <end position="154"/>
    </location>
</feature>
<gene>
    <name evidence="9" type="ORF">CDAUBV1_LOCUS10806</name>
</gene>
<evidence type="ECO:0000259" key="8">
    <source>
        <dbReference type="Pfam" id="PF13868"/>
    </source>
</evidence>
<reference evidence="9" key="1">
    <citation type="submission" date="2024-06" db="EMBL/GenBank/DDBJ databases">
        <authorList>
            <person name="Liu X."/>
            <person name="Lenzi L."/>
            <person name="Haldenby T S."/>
            <person name="Uol C."/>
        </authorList>
    </citation>
    <scope>NUCLEOTIDE SEQUENCE</scope>
</reference>
<dbReference type="PANTHER" id="PTHR31183">
    <property type="entry name" value="TRICHOPLEIN KERATIN FILAMENT-BINDING PROTEIN FAMILY MEMBER"/>
    <property type="match status" value="1"/>
</dbReference>
<dbReference type="EMBL" id="CAXLJL010000345">
    <property type="protein sequence ID" value="CAL5136684.1"/>
    <property type="molecule type" value="Genomic_DNA"/>
</dbReference>
<comment type="subcellular location">
    <subcellularLocation>
        <location evidence="1">Cell projection</location>
        <location evidence="1">Cilium</location>
    </subcellularLocation>
</comment>
<evidence type="ECO:0000256" key="1">
    <source>
        <dbReference type="ARBA" id="ARBA00004138"/>
    </source>
</evidence>
<organism evidence="9 10">
    <name type="scientific">Calicophoron daubneyi</name>
    <name type="common">Rumen fluke</name>
    <name type="synonym">Paramphistomum daubneyi</name>
    <dbReference type="NCBI Taxonomy" id="300641"/>
    <lineage>
        <taxon>Eukaryota</taxon>
        <taxon>Metazoa</taxon>
        <taxon>Spiralia</taxon>
        <taxon>Lophotrochozoa</taxon>
        <taxon>Platyhelminthes</taxon>
        <taxon>Trematoda</taxon>
        <taxon>Digenea</taxon>
        <taxon>Plagiorchiida</taxon>
        <taxon>Pronocephalata</taxon>
        <taxon>Paramphistomoidea</taxon>
        <taxon>Paramphistomidae</taxon>
        <taxon>Calicophoron</taxon>
    </lineage>
</organism>
<dbReference type="PANTHER" id="PTHR31183:SF1">
    <property type="entry name" value="CILIA- AND FLAGELLA-ASSOCIATED PROTEIN 53"/>
    <property type="match status" value="1"/>
</dbReference>
<proteinExistence type="inferred from homology"/>
<dbReference type="AlphaFoldDB" id="A0AAV2TK98"/>
<accession>A0AAV2TK98</accession>
<dbReference type="InterPro" id="IPR043596">
    <property type="entry name" value="CFAP53/TCHP"/>
</dbReference>
<evidence type="ECO:0000313" key="9">
    <source>
        <dbReference type="EMBL" id="CAL5136684.1"/>
    </source>
</evidence>
<dbReference type="Pfam" id="PF13868">
    <property type="entry name" value="TPH"/>
    <property type="match status" value="1"/>
</dbReference>
<evidence type="ECO:0000313" key="10">
    <source>
        <dbReference type="Proteomes" id="UP001497525"/>
    </source>
</evidence>
<dbReference type="Proteomes" id="UP001497525">
    <property type="component" value="Unassembled WGS sequence"/>
</dbReference>
<evidence type="ECO:0000256" key="4">
    <source>
        <dbReference type="ARBA" id="ARBA00023273"/>
    </source>
</evidence>
<name>A0AAV2TK98_CALDB</name>